<sequence length="331" mass="36315">MRQNPAGRRRTGPIGIGVLGCADYARRRMLPAMAGVPSLRVTAVGSRDTNKVERFTSEFGGAPVLGYQNVVDRTDVEAVYIPLPSGLHTEWTTRALRAGKHVLVEKPFAPTLGEAERLIRLADEQGLVVMENFAFTHHSRHTAVRTMVAEGRIGVPRLVTADFGIPPRPATDIRYRRELGGGALLDVGVYTVRAVQEFCESELTVKAAWEERGKESGVDVAGSALLAGTELAARVGYGFVHSYRSSYDIWGSEGRISVERAYTHPADSPALVRVERKGRVQTLEFRPENQLTSLLETFVHTVRGNTDPEPYRSEVLAQAALVEAVSTRSKH</sequence>
<reference evidence="5 6" key="1">
    <citation type="submission" date="2020-07" db="EMBL/GenBank/DDBJ databases">
        <title>Sequencing the genomes of 1000 actinobacteria strains.</title>
        <authorList>
            <person name="Klenk H.-P."/>
        </authorList>
    </citation>
    <scope>NUCLEOTIDE SEQUENCE [LARGE SCALE GENOMIC DNA]</scope>
    <source>
        <strain evidence="5 6">DSM 45278</strain>
    </source>
</reference>
<dbReference type="Gene3D" id="3.30.360.10">
    <property type="entry name" value="Dihydrodipicolinate Reductase, domain 2"/>
    <property type="match status" value="1"/>
</dbReference>
<dbReference type="PANTHER" id="PTHR22604">
    <property type="entry name" value="OXIDOREDUCTASES"/>
    <property type="match status" value="1"/>
</dbReference>
<dbReference type="AlphaFoldDB" id="A0A7Z0BNK6"/>
<dbReference type="InterPro" id="IPR000683">
    <property type="entry name" value="Gfo/Idh/MocA-like_OxRdtase_N"/>
</dbReference>
<comment type="caution">
    <text evidence="5">The sequence shown here is derived from an EMBL/GenBank/DDBJ whole genome shotgun (WGS) entry which is preliminary data.</text>
</comment>
<feature type="domain" description="GFO/IDH/MocA-like oxidoreductase" evidence="4">
    <location>
        <begin position="142"/>
        <end position="256"/>
    </location>
</feature>
<dbReference type="Proteomes" id="UP000584931">
    <property type="component" value="Unassembled WGS sequence"/>
</dbReference>
<dbReference type="Gene3D" id="3.40.50.720">
    <property type="entry name" value="NAD(P)-binding Rossmann-like Domain"/>
    <property type="match status" value="1"/>
</dbReference>
<feature type="domain" description="Gfo/Idh/MocA-like oxidoreductase N-terminal" evidence="3">
    <location>
        <begin position="15"/>
        <end position="133"/>
    </location>
</feature>
<dbReference type="RefSeq" id="WP_179811667.1">
    <property type="nucleotide sequence ID" value="NZ_JACCHL010000001.1"/>
</dbReference>
<gene>
    <name evidence="5" type="ORF">HNR06_005271</name>
</gene>
<proteinExistence type="inferred from homology"/>
<dbReference type="InterPro" id="IPR036291">
    <property type="entry name" value="NAD(P)-bd_dom_sf"/>
</dbReference>
<evidence type="ECO:0000313" key="6">
    <source>
        <dbReference type="Proteomes" id="UP000584931"/>
    </source>
</evidence>
<dbReference type="InterPro" id="IPR055170">
    <property type="entry name" value="GFO_IDH_MocA-like_dom"/>
</dbReference>
<dbReference type="SUPFAM" id="SSF51735">
    <property type="entry name" value="NAD(P)-binding Rossmann-fold domains"/>
    <property type="match status" value="1"/>
</dbReference>
<dbReference type="SUPFAM" id="SSF55347">
    <property type="entry name" value="Glyceraldehyde-3-phosphate dehydrogenase-like, C-terminal domain"/>
    <property type="match status" value="1"/>
</dbReference>
<dbReference type="PROSITE" id="PS51257">
    <property type="entry name" value="PROKAR_LIPOPROTEIN"/>
    <property type="match status" value="1"/>
</dbReference>
<dbReference type="Pfam" id="PF01408">
    <property type="entry name" value="GFO_IDH_MocA"/>
    <property type="match status" value="1"/>
</dbReference>
<dbReference type="PANTHER" id="PTHR22604:SF105">
    <property type="entry name" value="TRANS-1,2-DIHYDROBENZENE-1,2-DIOL DEHYDROGENASE"/>
    <property type="match status" value="1"/>
</dbReference>
<evidence type="ECO:0000256" key="2">
    <source>
        <dbReference type="ARBA" id="ARBA00023002"/>
    </source>
</evidence>
<keyword evidence="2" id="KW-0560">Oxidoreductase</keyword>
<dbReference type="EMBL" id="JACCHL010000001">
    <property type="protein sequence ID" value="NYH55682.1"/>
    <property type="molecule type" value="Genomic_DNA"/>
</dbReference>
<evidence type="ECO:0000256" key="1">
    <source>
        <dbReference type="ARBA" id="ARBA00010928"/>
    </source>
</evidence>
<evidence type="ECO:0000313" key="5">
    <source>
        <dbReference type="EMBL" id="NYH55682.1"/>
    </source>
</evidence>
<dbReference type="GO" id="GO:0000166">
    <property type="term" value="F:nucleotide binding"/>
    <property type="evidence" value="ECO:0007669"/>
    <property type="project" value="InterPro"/>
</dbReference>
<accession>A0A7Z0BNK6</accession>
<dbReference type="InterPro" id="IPR050984">
    <property type="entry name" value="Gfo/Idh/MocA_domain"/>
</dbReference>
<name>A0A7Z0BNK6_9ACTN</name>
<evidence type="ECO:0000259" key="4">
    <source>
        <dbReference type="Pfam" id="PF22725"/>
    </source>
</evidence>
<protein>
    <submittedName>
        <fullName evidence="5">NDP-hexose-3-ketoreductase</fullName>
    </submittedName>
</protein>
<evidence type="ECO:0000259" key="3">
    <source>
        <dbReference type="Pfam" id="PF01408"/>
    </source>
</evidence>
<dbReference type="GO" id="GO:0016491">
    <property type="term" value="F:oxidoreductase activity"/>
    <property type="evidence" value="ECO:0007669"/>
    <property type="project" value="UniProtKB-KW"/>
</dbReference>
<dbReference type="Pfam" id="PF22725">
    <property type="entry name" value="GFO_IDH_MocA_C3"/>
    <property type="match status" value="1"/>
</dbReference>
<organism evidence="5 6">
    <name type="scientific">Nocardiopsis sinuspersici</name>
    <dbReference type="NCBI Taxonomy" id="501010"/>
    <lineage>
        <taxon>Bacteria</taxon>
        <taxon>Bacillati</taxon>
        <taxon>Actinomycetota</taxon>
        <taxon>Actinomycetes</taxon>
        <taxon>Streptosporangiales</taxon>
        <taxon>Nocardiopsidaceae</taxon>
        <taxon>Nocardiopsis</taxon>
    </lineage>
</organism>
<comment type="similarity">
    <text evidence="1">Belongs to the Gfo/Idh/MocA family.</text>
</comment>